<evidence type="ECO:0000259" key="2">
    <source>
        <dbReference type="Pfam" id="PF00578"/>
    </source>
</evidence>
<evidence type="ECO:0000256" key="1">
    <source>
        <dbReference type="SAM" id="MobiDB-lite"/>
    </source>
</evidence>
<sequence>HQGPVLLVFGPEPTVLSAIERERDAILKLGAVPVAVLDMKNGVAWATARRYGLHYPVIPDSRKVIAAQYNAMDAGGEQVVPTWFVVDRNGRVRALQRGALPKQGFAPRTATALGMPGPDAGIPIEKRR</sequence>
<protein>
    <submittedName>
        <fullName evidence="3">Redoxin domain-containing protein</fullName>
    </submittedName>
</protein>
<reference evidence="3 4" key="1">
    <citation type="journal article" date="2019" name="Nat. Microbiol.">
        <title>Mediterranean grassland soil C-N compound turnover is dependent on rainfall and depth, and is mediated by genomically divergent microorganisms.</title>
        <authorList>
            <person name="Diamond S."/>
            <person name="Andeer P.F."/>
            <person name="Li Z."/>
            <person name="Crits-Christoph A."/>
            <person name="Burstein D."/>
            <person name="Anantharaman K."/>
            <person name="Lane K.R."/>
            <person name="Thomas B.C."/>
            <person name="Pan C."/>
            <person name="Northen T.R."/>
            <person name="Banfield J.F."/>
        </authorList>
    </citation>
    <scope>NUCLEOTIDE SEQUENCE [LARGE SCALE GENOMIC DNA]</scope>
    <source>
        <strain evidence="3">WS_2</strain>
    </source>
</reference>
<dbReference type="EMBL" id="VBOS01000272">
    <property type="protein sequence ID" value="TMQ54437.1"/>
    <property type="molecule type" value="Genomic_DNA"/>
</dbReference>
<dbReference type="GO" id="GO:0016209">
    <property type="term" value="F:antioxidant activity"/>
    <property type="evidence" value="ECO:0007669"/>
    <property type="project" value="InterPro"/>
</dbReference>
<organism evidence="3 4">
    <name type="scientific">Eiseniibacteriota bacterium</name>
    <dbReference type="NCBI Taxonomy" id="2212470"/>
    <lineage>
        <taxon>Bacteria</taxon>
        <taxon>Candidatus Eiseniibacteriota</taxon>
    </lineage>
</organism>
<dbReference type="SUPFAM" id="SSF52833">
    <property type="entry name" value="Thioredoxin-like"/>
    <property type="match status" value="1"/>
</dbReference>
<feature type="region of interest" description="Disordered" evidence="1">
    <location>
        <begin position="106"/>
        <end position="128"/>
    </location>
</feature>
<feature type="domain" description="Alkyl hydroperoxide reductase subunit C/ Thiol specific antioxidant" evidence="2">
    <location>
        <begin position="4"/>
        <end position="94"/>
    </location>
</feature>
<gene>
    <name evidence="3" type="ORF">E6K72_07825</name>
</gene>
<dbReference type="Proteomes" id="UP000317716">
    <property type="component" value="Unassembled WGS sequence"/>
</dbReference>
<proteinExistence type="predicted"/>
<dbReference type="GO" id="GO:0016491">
    <property type="term" value="F:oxidoreductase activity"/>
    <property type="evidence" value="ECO:0007669"/>
    <property type="project" value="InterPro"/>
</dbReference>
<comment type="caution">
    <text evidence="3">The sequence shown here is derived from an EMBL/GenBank/DDBJ whole genome shotgun (WGS) entry which is preliminary data.</text>
</comment>
<evidence type="ECO:0000313" key="3">
    <source>
        <dbReference type="EMBL" id="TMQ54437.1"/>
    </source>
</evidence>
<dbReference type="Gene3D" id="3.40.30.10">
    <property type="entry name" value="Glutaredoxin"/>
    <property type="match status" value="1"/>
</dbReference>
<feature type="non-terminal residue" evidence="3">
    <location>
        <position position="1"/>
    </location>
</feature>
<name>A0A538SSU6_UNCEI</name>
<dbReference type="AlphaFoldDB" id="A0A538SSU6"/>
<dbReference type="InterPro" id="IPR036249">
    <property type="entry name" value="Thioredoxin-like_sf"/>
</dbReference>
<dbReference type="Pfam" id="PF00578">
    <property type="entry name" value="AhpC-TSA"/>
    <property type="match status" value="1"/>
</dbReference>
<accession>A0A538SSU6</accession>
<evidence type="ECO:0000313" key="4">
    <source>
        <dbReference type="Proteomes" id="UP000317716"/>
    </source>
</evidence>
<dbReference type="InterPro" id="IPR000866">
    <property type="entry name" value="AhpC/TSA"/>
</dbReference>